<accession>A0AAP0DR86</accession>
<reference evidence="3 4" key="1">
    <citation type="submission" date="2024-04" db="EMBL/GenBank/DDBJ databases">
        <title>The reference genome of an endangered Asteraceae, Deinandra increscens subsp. villosa, native to the Central Coast of California.</title>
        <authorList>
            <person name="Guilliams M."/>
            <person name="Hasenstab-Lehman K."/>
            <person name="Meyer R."/>
            <person name="Mcevoy S."/>
        </authorList>
    </citation>
    <scope>NUCLEOTIDE SEQUENCE [LARGE SCALE GENOMIC DNA]</scope>
    <source>
        <tissue evidence="3">Leaf</tissue>
    </source>
</reference>
<name>A0AAP0DR86_9ASTR</name>
<evidence type="ECO:0000256" key="1">
    <source>
        <dbReference type="PROSITE-ProRule" id="PRU00176"/>
    </source>
</evidence>
<sequence>MEHKRVVEESGYCEDWERDGGRNRASGLLRSNLRDVSMWEYTSYFVLNMPFGVTVKELRQVFGKFGIVKDVYIAARVDKYGSPFGFVKFVNFIWSVSIGWETLSTGKRVLLVLLGWGGGGPVHGGPVTSAGRPAGSGGDAKVVPGRSFAVVAGSSGVGLPPVKEVIISETSSGALDSWARKSLIGKAKDLKRLYTLNEWME</sequence>
<dbReference type="AlphaFoldDB" id="A0AAP0DR86"/>
<gene>
    <name evidence="3" type="ORF">SSX86_004058</name>
</gene>
<dbReference type="InterPro" id="IPR012677">
    <property type="entry name" value="Nucleotide-bd_a/b_plait_sf"/>
</dbReference>
<dbReference type="Pfam" id="PF00076">
    <property type="entry name" value="RRM_1"/>
    <property type="match status" value="1"/>
</dbReference>
<organism evidence="3 4">
    <name type="scientific">Deinandra increscens subsp. villosa</name>
    <dbReference type="NCBI Taxonomy" id="3103831"/>
    <lineage>
        <taxon>Eukaryota</taxon>
        <taxon>Viridiplantae</taxon>
        <taxon>Streptophyta</taxon>
        <taxon>Embryophyta</taxon>
        <taxon>Tracheophyta</taxon>
        <taxon>Spermatophyta</taxon>
        <taxon>Magnoliopsida</taxon>
        <taxon>eudicotyledons</taxon>
        <taxon>Gunneridae</taxon>
        <taxon>Pentapetalae</taxon>
        <taxon>asterids</taxon>
        <taxon>campanulids</taxon>
        <taxon>Asterales</taxon>
        <taxon>Asteraceae</taxon>
        <taxon>Asteroideae</taxon>
        <taxon>Heliantheae alliance</taxon>
        <taxon>Madieae</taxon>
        <taxon>Madiinae</taxon>
        <taxon>Deinandra</taxon>
    </lineage>
</organism>
<evidence type="ECO:0000313" key="4">
    <source>
        <dbReference type="Proteomes" id="UP001408789"/>
    </source>
</evidence>
<proteinExistence type="predicted"/>
<dbReference type="InterPro" id="IPR000504">
    <property type="entry name" value="RRM_dom"/>
</dbReference>
<keyword evidence="1" id="KW-0694">RNA-binding</keyword>
<protein>
    <recommendedName>
        <fullName evidence="2">RRM domain-containing protein</fullName>
    </recommendedName>
</protein>
<dbReference type="GO" id="GO:0003723">
    <property type="term" value="F:RNA binding"/>
    <property type="evidence" value="ECO:0007669"/>
    <property type="project" value="UniProtKB-UniRule"/>
</dbReference>
<dbReference type="Proteomes" id="UP001408789">
    <property type="component" value="Unassembled WGS sequence"/>
</dbReference>
<dbReference type="InterPro" id="IPR035979">
    <property type="entry name" value="RBD_domain_sf"/>
</dbReference>
<dbReference type="PROSITE" id="PS50102">
    <property type="entry name" value="RRM"/>
    <property type="match status" value="1"/>
</dbReference>
<evidence type="ECO:0000259" key="2">
    <source>
        <dbReference type="PROSITE" id="PS50102"/>
    </source>
</evidence>
<keyword evidence="4" id="KW-1185">Reference proteome</keyword>
<evidence type="ECO:0000313" key="3">
    <source>
        <dbReference type="EMBL" id="KAK9075729.1"/>
    </source>
</evidence>
<dbReference type="CDD" id="cd00590">
    <property type="entry name" value="RRM_SF"/>
    <property type="match status" value="1"/>
</dbReference>
<dbReference type="EMBL" id="JBCNJP010000007">
    <property type="protein sequence ID" value="KAK9075729.1"/>
    <property type="molecule type" value="Genomic_DNA"/>
</dbReference>
<comment type="caution">
    <text evidence="3">The sequence shown here is derived from an EMBL/GenBank/DDBJ whole genome shotgun (WGS) entry which is preliminary data.</text>
</comment>
<dbReference type="SUPFAM" id="SSF54928">
    <property type="entry name" value="RNA-binding domain, RBD"/>
    <property type="match status" value="1"/>
</dbReference>
<dbReference type="Gene3D" id="3.30.70.330">
    <property type="match status" value="1"/>
</dbReference>
<feature type="domain" description="RRM" evidence="2">
    <location>
        <begin position="42"/>
        <end position="91"/>
    </location>
</feature>